<evidence type="ECO:0000313" key="1">
    <source>
        <dbReference type="EMBL" id="BAD45263.1"/>
    </source>
</evidence>
<reference evidence="3" key="3">
    <citation type="journal article" date="2005" name="Nature">
        <title>The map-based sequence of the rice genome.</title>
        <authorList>
            <consortium name="International rice genome sequencing project (IRGSP)"/>
            <person name="Matsumoto T."/>
            <person name="Wu J."/>
            <person name="Kanamori H."/>
            <person name="Katayose Y."/>
            <person name="Fujisawa M."/>
            <person name="Namiki N."/>
            <person name="Mizuno H."/>
            <person name="Yamamoto K."/>
            <person name="Antonio B.A."/>
            <person name="Baba T."/>
            <person name="Sakata K."/>
            <person name="Nagamura Y."/>
            <person name="Aoki H."/>
            <person name="Arikawa K."/>
            <person name="Arita K."/>
            <person name="Bito T."/>
            <person name="Chiden Y."/>
            <person name="Fujitsuka N."/>
            <person name="Fukunaka R."/>
            <person name="Hamada M."/>
            <person name="Harada C."/>
            <person name="Hayashi A."/>
            <person name="Hijishita S."/>
            <person name="Honda M."/>
            <person name="Hosokawa S."/>
            <person name="Ichikawa Y."/>
            <person name="Idonuma A."/>
            <person name="Iijima M."/>
            <person name="Ikeda M."/>
            <person name="Ikeno M."/>
            <person name="Ito K."/>
            <person name="Ito S."/>
            <person name="Ito T."/>
            <person name="Ito Y."/>
            <person name="Ito Y."/>
            <person name="Iwabuchi A."/>
            <person name="Kamiya K."/>
            <person name="Karasawa W."/>
            <person name="Kurita K."/>
            <person name="Katagiri S."/>
            <person name="Kikuta A."/>
            <person name="Kobayashi H."/>
            <person name="Kobayashi N."/>
            <person name="Machita K."/>
            <person name="Maehara T."/>
            <person name="Masukawa M."/>
            <person name="Mizubayashi T."/>
            <person name="Mukai Y."/>
            <person name="Nagasaki H."/>
            <person name="Nagata Y."/>
            <person name="Naito S."/>
            <person name="Nakashima M."/>
            <person name="Nakama Y."/>
            <person name="Nakamichi Y."/>
            <person name="Nakamura M."/>
            <person name="Meguro A."/>
            <person name="Negishi M."/>
            <person name="Ohta I."/>
            <person name="Ohta T."/>
            <person name="Okamoto M."/>
            <person name="Ono N."/>
            <person name="Saji S."/>
            <person name="Sakaguchi M."/>
            <person name="Sakai K."/>
            <person name="Shibata M."/>
            <person name="Shimokawa T."/>
            <person name="Song J."/>
            <person name="Takazaki Y."/>
            <person name="Terasawa K."/>
            <person name="Tsugane M."/>
            <person name="Tsuji K."/>
            <person name="Ueda S."/>
            <person name="Waki K."/>
            <person name="Yamagata H."/>
            <person name="Yamamoto M."/>
            <person name="Yamamoto S."/>
            <person name="Yamane H."/>
            <person name="Yoshiki S."/>
            <person name="Yoshihara R."/>
            <person name="Yukawa K."/>
            <person name="Zhong H."/>
            <person name="Yano M."/>
            <person name="Yuan Q."/>
            <person name="Ouyang S."/>
            <person name="Liu J."/>
            <person name="Jones K.M."/>
            <person name="Gansberger K."/>
            <person name="Moffat K."/>
            <person name="Hill J."/>
            <person name="Bera J."/>
            <person name="Fadrosh D."/>
            <person name="Jin S."/>
            <person name="Johri S."/>
            <person name="Kim M."/>
            <person name="Overton L."/>
            <person name="Reardon M."/>
            <person name="Tsitrin T."/>
            <person name="Vuong H."/>
            <person name="Weaver B."/>
            <person name="Ciecko A."/>
            <person name="Tallon L."/>
            <person name="Jackson J."/>
            <person name="Pai G."/>
            <person name="Aken S.V."/>
            <person name="Utterback T."/>
            <person name="Reidmuller S."/>
            <person name="Feldblyum T."/>
            <person name="Hsiao J."/>
            <person name="Zismann V."/>
            <person name="Iobst S."/>
            <person name="de Vazeille A.R."/>
            <person name="Buell C.R."/>
            <person name="Ying K."/>
            <person name="Li Y."/>
            <person name="Lu T."/>
            <person name="Huang Y."/>
            <person name="Zhao Q."/>
            <person name="Feng Q."/>
            <person name="Zhang L."/>
            <person name="Zhu J."/>
            <person name="Weng Q."/>
            <person name="Mu J."/>
            <person name="Lu Y."/>
            <person name="Fan D."/>
            <person name="Liu Y."/>
            <person name="Guan J."/>
            <person name="Zhang Y."/>
            <person name="Yu S."/>
            <person name="Liu X."/>
            <person name="Zhang Y."/>
            <person name="Hong G."/>
            <person name="Han B."/>
            <person name="Choisne N."/>
            <person name="Demange N."/>
            <person name="Orjeda G."/>
            <person name="Samain S."/>
            <person name="Cattolico L."/>
            <person name="Pelletier E."/>
            <person name="Couloux A."/>
            <person name="Segurens B."/>
            <person name="Wincker P."/>
            <person name="D'Hont A."/>
            <person name="Scarpelli C."/>
            <person name="Weissenbach J."/>
            <person name="Salanoubat M."/>
            <person name="Quetier F."/>
            <person name="Yu Y."/>
            <person name="Kim H.R."/>
            <person name="Rambo T."/>
            <person name="Currie J."/>
            <person name="Collura K."/>
            <person name="Luo M."/>
            <person name="Yang T."/>
            <person name="Ammiraju J.S.S."/>
            <person name="Engler F."/>
            <person name="Soderlund C."/>
            <person name="Wing R.A."/>
            <person name="Palmer L.E."/>
            <person name="de la Bastide M."/>
            <person name="Spiegel L."/>
            <person name="Nascimento L."/>
            <person name="Zutavern T."/>
            <person name="O'Shaughnessy A."/>
            <person name="Dike S."/>
            <person name="Dedhia N."/>
            <person name="Preston R."/>
            <person name="Balija V."/>
            <person name="McCombie W.R."/>
            <person name="Chow T."/>
            <person name="Chen H."/>
            <person name="Chung M."/>
            <person name="Chen C."/>
            <person name="Shaw J."/>
            <person name="Wu H."/>
            <person name="Hsiao K."/>
            <person name="Chao Y."/>
            <person name="Chu M."/>
            <person name="Cheng C."/>
            <person name="Hour A."/>
            <person name="Lee P."/>
            <person name="Lin S."/>
            <person name="Lin Y."/>
            <person name="Liou J."/>
            <person name="Liu S."/>
            <person name="Hsing Y."/>
            <person name="Raghuvanshi S."/>
            <person name="Mohanty A."/>
            <person name="Bharti A.K."/>
            <person name="Gaur A."/>
            <person name="Gupta V."/>
            <person name="Kumar D."/>
            <person name="Ravi V."/>
            <person name="Vij S."/>
            <person name="Kapur A."/>
            <person name="Khurana P."/>
            <person name="Khurana P."/>
            <person name="Khurana J.P."/>
            <person name="Tyagi A.K."/>
            <person name="Gaikwad K."/>
            <person name="Singh A."/>
            <person name="Dalal V."/>
            <person name="Srivastava S."/>
            <person name="Dixit A."/>
            <person name="Pal A.K."/>
            <person name="Ghazi I.A."/>
            <person name="Yadav M."/>
            <person name="Pandit A."/>
            <person name="Bhargava A."/>
            <person name="Sureshbabu K."/>
            <person name="Batra K."/>
            <person name="Sharma T.R."/>
            <person name="Mohapatra T."/>
            <person name="Singh N.K."/>
            <person name="Messing J."/>
            <person name="Nelson A.B."/>
            <person name="Fuks G."/>
            <person name="Kavchok S."/>
            <person name="Keizer G."/>
            <person name="Linton E."/>
            <person name="Llaca V."/>
            <person name="Song R."/>
            <person name="Tanyolac B."/>
            <person name="Young S."/>
            <person name="Ho-Il K."/>
            <person name="Hahn J.H."/>
            <person name="Sangsakoo G."/>
            <person name="Vanavichit A."/>
            <person name="de Mattos Luiz.A.T."/>
            <person name="Zimmer P.D."/>
            <person name="Malone G."/>
            <person name="Dellagostin O."/>
            <person name="de Oliveira A.C."/>
            <person name="Bevan M."/>
            <person name="Bancroft I."/>
            <person name="Minx P."/>
            <person name="Cordum H."/>
            <person name="Wilson R."/>
            <person name="Cheng Z."/>
            <person name="Jin W."/>
            <person name="Jiang J."/>
            <person name="Leong S.A."/>
            <person name="Iwama H."/>
            <person name="Gojobori T."/>
            <person name="Itoh T."/>
            <person name="Niimura Y."/>
            <person name="Fujii Y."/>
            <person name="Habara T."/>
            <person name="Sakai H."/>
            <person name="Sato Y."/>
            <person name="Wilson G."/>
            <person name="Kumar K."/>
            <person name="McCouch S."/>
            <person name="Juretic N."/>
            <person name="Hoen D."/>
            <person name="Wright S."/>
            <person name="Bruskiewich R."/>
            <person name="Bureau T."/>
            <person name="Miyao A."/>
            <person name="Hirochika H."/>
            <person name="Nishikawa T."/>
            <person name="Kadowaki K."/>
            <person name="Sugiura M."/>
            <person name="Burr B."/>
            <person name="Sasaki T."/>
        </authorList>
    </citation>
    <scope>NUCLEOTIDE SEQUENCE [LARGE SCALE GENOMIC DNA]</scope>
    <source>
        <strain evidence="3">cv. Nipponbare</strain>
    </source>
</reference>
<evidence type="ECO:0000313" key="2">
    <source>
        <dbReference type="EMBL" id="BAD46521.1"/>
    </source>
</evidence>
<evidence type="ECO:0000313" key="3">
    <source>
        <dbReference type="Proteomes" id="UP000000763"/>
    </source>
</evidence>
<gene>
    <name evidence="2" type="ORF">B1423D04.16</name>
    <name evidence="1" type="ORF">P0025G03.44</name>
</gene>
<dbReference type="Proteomes" id="UP000000763">
    <property type="component" value="Chromosome 6"/>
</dbReference>
<proteinExistence type="predicted"/>
<dbReference type="EMBL" id="AP006048">
    <property type="protein sequence ID" value="BAD46521.1"/>
    <property type="molecule type" value="Genomic_DNA"/>
</dbReference>
<name>Q651J6_ORYSJ</name>
<reference evidence="2" key="2">
    <citation type="submission" date="2002-11" db="EMBL/GenBank/DDBJ databases">
        <title>Oryza sativa nipponbare(GA3) genomic DNA, chromosome 6, BAC clone:B1423D04.</title>
        <authorList>
            <person name="Sasaki T."/>
            <person name="Matsumoto T."/>
            <person name="Katayose Y."/>
        </authorList>
    </citation>
    <scope>NUCLEOTIDE SEQUENCE</scope>
</reference>
<sequence>MATGSGRREVNTAEARRSGEVFPLLSSPLLFLEVADEGFTGDNIGAHFRVSALGFLDFWGKANMREFVF</sequence>
<dbReference type="AlphaFoldDB" id="Q651J6"/>
<dbReference type="EMBL" id="AP003521">
    <property type="protein sequence ID" value="BAD45263.1"/>
    <property type="molecule type" value="Genomic_DNA"/>
</dbReference>
<reference evidence="1" key="1">
    <citation type="submission" date="2001-04" db="EMBL/GenBank/DDBJ databases">
        <title>Oryza sativa nipponbare(GA3) genomic DNA, chromosome 6, PAC clone:P0025G03.</title>
        <authorList>
            <person name="Sasaki T."/>
            <person name="Matsumoto T."/>
            <person name="Yamamoto K."/>
        </authorList>
    </citation>
    <scope>NUCLEOTIDE SEQUENCE</scope>
</reference>
<organism evidence="2 3">
    <name type="scientific">Oryza sativa subsp. japonica</name>
    <name type="common">Rice</name>
    <dbReference type="NCBI Taxonomy" id="39947"/>
    <lineage>
        <taxon>Eukaryota</taxon>
        <taxon>Viridiplantae</taxon>
        <taxon>Streptophyta</taxon>
        <taxon>Embryophyta</taxon>
        <taxon>Tracheophyta</taxon>
        <taxon>Spermatophyta</taxon>
        <taxon>Magnoliopsida</taxon>
        <taxon>Liliopsida</taxon>
        <taxon>Poales</taxon>
        <taxon>Poaceae</taxon>
        <taxon>BOP clade</taxon>
        <taxon>Oryzoideae</taxon>
        <taxon>Oryzeae</taxon>
        <taxon>Oryzinae</taxon>
        <taxon>Oryza</taxon>
        <taxon>Oryza sativa</taxon>
    </lineage>
</organism>
<protein>
    <submittedName>
        <fullName evidence="2">Uncharacterized protein</fullName>
    </submittedName>
</protein>
<reference evidence="3" key="4">
    <citation type="journal article" date="2008" name="Nucleic Acids Res.">
        <title>The rice annotation project database (RAP-DB): 2008 update.</title>
        <authorList>
            <consortium name="The rice annotation project (RAP)"/>
        </authorList>
    </citation>
    <scope>GENOME REANNOTATION</scope>
    <source>
        <strain evidence="3">cv. Nipponbare</strain>
    </source>
</reference>
<accession>Q651J6</accession>